<reference evidence="3" key="2">
    <citation type="submission" date="2022-10" db="EMBL/GenBank/DDBJ databases">
        <authorList>
            <consortium name="ENA_rothamsted_submissions"/>
            <consortium name="culmorum"/>
            <person name="King R."/>
        </authorList>
    </citation>
    <scope>NUCLEOTIDE SEQUENCE</scope>
</reference>
<evidence type="ECO:0000256" key="1">
    <source>
        <dbReference type="SAM" id="MobiDB-lite"/>
    </source>
</evidence>
<feature type="region of interest" description="Disordered" evidence="1">
    <location>
        <begin position="171"/>
        <end position="261"/>
    </location>
</feature>
<reference evidence="3" key="1">
    <citation type="submission" date="2022-01" db="EMBL/GenBank/DDBJ databases">
        <authorList>
            <person name="King R."/>
        </authorList>
    </citation>
    <scope>NUCLEOTIDE SEQUENCE</scope>
</reference>
<dbReference type="InterPro" id="IPR008753">
    <property type="entry name" value="Peptidase_M13_N"/>
</dbReference>
<dbReference type="InterPro" id="IPR042089">
    <property type="entry name" value="Peptidase_M13_dom_2"/>
</dbReference>
<evidence type="ECO:0000313" key="4">
    <source>
        <dbReference type="Proteomes" id="UP001153737"/>
    </source>
</evidence>
<dbReference type="Gene3D" id="1.10.1380.10">
    <property type="entry name" value="Neutral endopeptidase , domain2"/>
    <property type="match status" value="1"/>
</dbReference>
<dbReference type="AlphaFoldDB" id="A0A9N9SG90"/>
<dbReference type="SUPFAM" id="SSF55486">
    <property type="entry name" value="Metalloproteases ('zincins'), catalytic domain"/>
    <property type="match status" value="1"/>
</dbReference>
<feature type="domain" description="Peptidase M13 N-terminal" evidence="2">
    <location>
        <begin position="18"/>
        <end position="142"/>
    </location>
</feature>
<accession>A0A9N9SG90</accession>
<organism evidence="3 4">
    <name type="scientific">Phaedon cochleariae</name>
    <name type="common">Mustard beetle</name>
    <dbReference type="NCBI Taxonomy" id="80249"/>
    <lineage>
        <taxon>Eukaryota</taxon>
        <taxon>Metazoa</taxon>
        <taxon>Ecdysozoa</taxon>
        <taxon>Arthropoda</taxon>
        <taxon>Hexapoda</taxon>
        <taxon>Insecta</taxon>
        <taxon>Pterygota</taxon>
        <taxon>Neoptera</taxon>
        <taxon>Endopterygota</taxon>
        <taxon>Coleoptera</taxon>
        <taxon>Polyphaga</taxon>
        <taxon>Cucujiformia</taxon>
        <taxon>Chrysomeloidea</taxon>
        <taxon>Chrysomelidae</taxon>
        <taxon>Chrysomelinae</taxon>
        <taxon>Chrysomelini</taxon>
        <taxon>Phaedon</taxon>
    </lineage>
</organism>
<proteinExistence type="predicted"/>
<dbReference type="GO" id="GO:0006508">
    <property type="term" value="P:proteolysis"/>
    <property type="evidence" value="ECO:0007669"/>
    <property type="project" value="InterPro"/>
</dbReference>
<feature type="compositionally biased region" description="Polar residues" evidence="1">
    <location>
        <begin position="184"/>
        <end position="216"/>
    </location>
</feature>
<name>A0A9N9SG90_PHACE</name>
<protein>
    <recommendedName>
        <fullName evidence="2">Peptidase M13 N-terminal domain-containing protein</fullName>
    </recommendedName>
</protein>
<feature type="compositionally biased region" description="Polar residues" evidence="1">
    <location>
        <begin position="242"/>
        <end position="261"/>
    </location>
</feature>
<dbReference type="Pfam" id="PF05649">
    <property type="entry name" value="Peptidase_M13_N"/>
    <property type="match status" value="1"/>
</dbReference>
<evidence type="ECO:0000313" key="3">
    <source>
        <dbReference type="EMBL" id="CAG9817174.1"/>
    </source>
</evidence>
<dbReference type="EMBL" id="OU896721">
    <property type="protein sequence ID" value="CAG9817174.1"/>
    <property type="molecule type" value="Genomic_DNA"/>
</dbReference>
<gene>
    <name evidence="3" type="ORF">PHAECO_LOCUS4959</name>
</gene>
<dbReference type="Proteomes" id="UP001153737">
    <property type="component" value="Chromosome 15"/>
</dbReference>
<evidence type="ECO:0000259" key="2">
    <source>
        <dbReference type="Pfam" id="PF05649"/>
    </source>
</evidence>
<keyword evidence="4" id="KW-1185">Reference proteome</keyword>
<sequence length="261" mass="29296">MPVKDKIRGSQSSPSEMSSNVKEMYLDYMVDVAQIFGANSVVAREDANEVLSMFLELAKMSKESGSTMKTITEDDYERLTLSELLYKYPVVQWFEFINGILKQTEMIDYDDEVLVINPIHINKIGDFLKKTKKRPLNNKVVFLYDTSLISEPHLHITTGAQRGAIGRVRMENPSPYNLRKKTMQPKTGTIPRNQESLRTSGQTNNNLPVTPQSHTTGMRFFPFSSGAQGEEENSSKEKNPPSAATDQQNVPTSQENPSGAP</sequence>